<reference evidence="1 2" key="1">
    <citation type="submission" date="2019-04" db="EMBL/GenBank/DDBJ databases">
        <authorList>
            <person name="Poehlein A."/>
            <person name="Bengelsdorf F.R."/>
            <person name="Duerre P."/>
            <person name="Daniel R."/>
        </authorList>
    </citation>
    <scope>NUCLEOTIDE SEQUENCE [LARGE SCALE GENOMIC DNA]</scope>
    <source>
        <strain evidence="1 2">BS-1</strain>
    </source>
</reference>
<protein>
    <recommendedName>
        <fullName evidence="3">IrrE N-terminal-like domain-containing protein</fullName>
    </recommendedName>
</protein>
<dbReference type="OrthoDB" id="1860419at2"/>
<sequence length="81" mass="9098">MGDIFIHSLPLPAKVHALTIPDASGDFTIIINSNLNDLVQRRAFEHELKHIALDHFYDENGVAEDEQEAEESVRNSNLIAM</sequence>
<gene>
    <name evidence="1" type="ORF">CAGA_25150</name>
</gene>
<dbReference type="EMBL" id="SRMQ01000023">
    <property type="protein sequence ID" value="TGJ75338.1"/>
    <property type="molecule type" value="Genomic_DNA"/>
</dbReference>
<comment type="caution">
    <text evidence="1">The sequence shown here is derived from an EMBL/GenBank/DDBJ whole genome shotgun (WGS) entry which is preliminary data.</text>
</comment>
<dbReference type="RefSeq" id="WP_135661191.1">
    <property type="nucleotide sequence ID" value="NZ_SRMQ01000023.1"/>
</dbReference>
<proteinExistence type="predicted"/>
<evidence type="ECO:0000313" key="2">
    <source>
        <dbReference type="Proteomes" id="UP000297714"/>
    </source>
</evidence>
<accession>A0A4Z0Y615</accession>
<organism evidence="1 2">
    <name type="scientific">Caproiciproducens galactitolivorans</name>
    <dbReference type="NCBI Taxonomy" id="642589"/>
    <lineage>
        <taxon>Bacteria</taxon>
        <taxon>Bacillati</taxon>
        <taxon>Bacillota</taxon>
        <taxon>Clostridia</taxon>
        <taxon>Eubacteriales</taxon>
        <taxon>Acutalibacteraceae</taxon>
        <taxon>Caproiciproducens</taxon>
    </lineage>
</organism>
<evidence type="ECO:0000313" key="1">
    <source>
        <dbReference type="EMBL" id="TGJ75338.1"/>
    </source>
</evidence>
<name>A0A4Z0Y615_9FIRM</name>
<keyword evidence="2" id="KW-1185">Reference proteome</keyword>
<dbReference type="Proteomes" id="UP000297714">
    <property type="component" value="Unassembled WGS sequence"/>
</dbReference>
<dbReference type="AlphaFoldDB" id="A0A4Z0Y615"/>
<evidence type="ECO:0008006" key="3">
    <source>
        <dbReference type="Google" id="ProtNLM"/>
    </source>
</evidence>